<proteinExistence type="predicted"/>
<dbReference type="InterPro" id="IPR018615">
    <property type="entry name" value="Ribosomal_mL55"/>
</dbReference>
<dbReference type="Pfam" id="PF09776">
    <property type="entry name" value="Mitoc_L55"/>
    <property type="match status" value="1"/>
</dbReference>
<dbReference type="InterPro" id="IPR044884">
    <property type="entry name" value="Ribosomal_mL55_sf"/>
</dbReference>
<evidence type="ECO:0000313" key="1">
    <source>
        <dbReference type="EMBL" id="KAK2581573.1"/>
    </source>
</evidence>
<gene>
    <name evidence="1" type="ORF">KPH14_002082</name>
</gene>
<organism evidence="1 2">
    <name type="scientific">Odynerus spinipes</name>
    <dbReference type="NCBI Taxonomy" id="1348599"/>
    <lineage>
        <taxon>Eukaryota</taxon>
        <taxon>Metazoa</taxon>
        <taxon>Ecdysozoa</taxon>
        <taxon>Arthropoda</taxon>
        <taxon>Hexapoda</taxon>
        <taxon>Insecta</taxon>
        <taxon>Pterygota</taxon>
        <taxon>Neoptera</taxon>
        <taxon>Endopterygota</taxon>
        <taxon>Hymenoptera</taxon>
        <taxon>Apocrita</taxon>
        <taxon>Aculeata</taxon>
        <taxon>Vespoidea</taxon>
        <taxon>Vespidae</taxon>
        <taxon>Eumeninae</taxon>
        <taxon>Odynerus</taxon>
    </lineage>
</organism>
<dbReference type="AlphaFoldDB" id="A0AAD9RLV2"/>
<comment type="caution">
    <text evidence="1">The sequence shown here is derived from an EMBL/GenBank/DDBJ whole genome shotgun (WGS) entry which is preliminary data.</text>
</comment>
<dbReference type="PANTHER" id="PTHR34095:SF1">
    <property type="entry name" value="LARGE RIBOSOMAL SUBUNIT PROTEIN ML55"/>
    <property type="match status" value="1"/>
</dbReference>
<reference evidence="1" key="1">
    <citation type="submission" date="2021-08" db="EMBL/GenBank/DDBJ databases">
        <authorList>
            <person name="Misof B."/>
            <person name="Oliver O."/>
            <person name="Podsiadlowski L."/>
            <person name="Donath A."/>
            <person name="Peters R."/>
            <person name="Mayer C."/>
            <person name="Rust J."/>
            <person name="Gunkel S."/>
            <person name="Lesny P."/>
            <person name="Martin S."/>
            <person name="Oeyen J.P."/>
            <person name="Petersen M."/>
            <person name="Panagiotis P."/>
            <person name="Wilbrandt J."/>
            <person name="Tanja T."/>
        </authorList>
    </citation>
    <scope>NUCLEOTIDE SEQUENCE</scope>
    <source>
        <strain evidence="1">GBR_01_08_01A</strain>
        <tissue evidence="1">Thorax + abdomen</tissue>
    </source>
</reference>
<dbReference type="Proteomes" id="UP001258017">
    <property type="component" value="Unassembled WGS sequence"/>
</dbReference>
<accession>A0AAD9RLV2</accession>
<dbReference type="GO" id="GO:0005762">
    <property type="term" value="C:mitochondrial large ribosomal subunit"/>
    <property type="evidence" value="ECO:0007669"/>
    <property type="project" value="InterPro"/>
</dbReference>
<dbReference type="Gene3D" id="6.20.130.20">
    <property type="entry name" value="Mitochondrial ribosomal protein L55"/>
    <property type="match status" value="1"/>
</dbReference>
<sequence>MNDTMILLVRVHTNDRMNATLLLRASQCVPTLVRGFNCWTAAITKKHRTVYANTYPTVLVFSNGSSINIEYHEPRKIIVLPLNLSELSEAEQKMRLEKRKPKSKIVLTDEIQDDFDEFKYIKKK</sequence>
<dbReference type="GO" id="GO:0006412">
    <property type="term" value="P:translation"/>
    <property type="evidence" value="ECO:0007669"/>
    <property type="project" value="TreeGrafter"/>
</dbReference>
<protein>
    <recommendedName>
        <fullName evidence="3">Ribosomal protein L55</fullName>
    </recommendedName>
</protein>
<dbReference type="GO" id="GO:0003735">
    <property type="term" value="F:structural constituent of ribosome"/>
    <property type="evidence" value="ECO:0007669"/>
    <property type="project" value="InterPro"/>
</dbReference>
<evidence type="ECO:0008006" key="3">
    <source>
        <dbReference type="Google" id="ProtNLM"/>
    </source>
</evidence>
<keyword evidence="2" id="KW-1185">Reference proteome</keyword>
<dbReference type="PANTHER" id="PTHR34095">
    <property type="entry name" value="39S RIBOSOMAL PROTEIN L55, MITOCHONDRIAL"/>
    <property type="match status" value="1"/>
</dbReference>
<name>A0AAD9RLV2_9HYME</name>
<dbReference type="EMBL" id="JAIFRP010000038">
    <property type="protein sequence ID" value="KAK2581573.1"/>
    <property type="molecule type" value="Genomic_DNA"/>
</dbReference>
<reference evidence="1" key="2">
    <citation type="journal article" date="2023" name="Commun. Biol.">
        <title>Intrasexual cuticular hydrocarbon dimorphism in a wasp sheds light on hydrocarbon biosynthesis genes in Hymenoptera.</title>
        <authorList>
            <person name="Moris V.C."/>
            <person name="Podsiadlowski L."/>
            <person name="Martin S."/>
            <person name="Oeyen J.P."/>
            <person name="Donath A."/>
            <person name="Petersen M."/>
            <person name="Wilbrandt J."/>
            <person name="Misof B."/>
            <person name="Liedtke D."/>
            <person name="Thamm M."/>
            <person name="Scheiner R."/>
            <person name="Schmitt T."/>
            <person name="Niehuis O."/>
        </authorList>
    </citation>
    <scope>NUCLEOTIDE SEQUENCE</scope>
    <source>
        <strain evidence="1">GBR_01_08_01A</strain>
    </source>
</reference>
<evidence type="ECO:0000313" key="2">
    <source>
        <dbReference type="Proteomes" id="UP001258017"/>
    </source>
</evidence>